<name>A0A4P6JZD7_KTERU</name>
<dbReference type="InterPro" id="IPR036869">
    <property type="entry name" value="J_dom_sf"/>
</dbReference>
<dbReference type="PANTHER" id="PTHR44360">
    <property type="entry name" value="DNAJ HOMOLOG SUBFAMILY B MEMBER 9"/>
    <property type="match status" value="1"/>
</dbReference>
<keyword evidence="6" id="KW-1185">Reference proteome</keyword>
<reference evidence="5 6" key="1">
    <citation type="submission" date="2019-01" db="EMBL/GenBank/DDBJ databases">
        <title>Ktedonosporobacter rubrisoli SCAWS-G2.</title>
        <authorList>
            <person name="Huang Y."/>
            <person name="Yan B."/>
        </authorList>
    </citation>
    <scope>NUCLEOTIDE SEQUENCE [LARGE SCALE GENOMIC DNA]</scope>
    <source>
        <strain evidence="5 6">SCAWS-G2</strain>
    </source>
</reference>
<dbReference type="Proteomes" id="UP000290365">
    <property type="component" value="Chromosome"/>
</dbReference>
<feature type="region of interest" description="Disordered" evidence="2">
    <location>
        <begin position="86"/>
        <end position="114"/>
    </location>
</feature>
<dbReference type="SUPFAM" id="SSF46565">
    <property type="entry name" value="Chaperone J-domain"/>
    <property type="match status" value="1"/>
</dbReference>
<proteinExistence type="predicted"/>
<dbReference type="PROSITE" id="PS00636">
    <property type="entry name" value="DNAJ_1"/>
    <property type="match status" value="1"/>
</dbReference>
<feature type="compositionally biased region" description="Polar residues" evidence="2">
    <location>
        <begin position="103"/>
        <end position="114"/>
    </location>
</feature>
<protein>
    <submittedName>
        <fullName evidence="5">J domain-containing protein</fullName>
    </submittedName>
</protein>
<dbReference type="GO" id="GO:0051087">
    <property type="term" value="F:protein-folding chaperone binding"/>
    <property type="evidence" value="ECO:0007669"/>
    <property type="project" value="TreeGrafter"/>
</dbReference>
<evidence type="ECO:0000256" key="3">
    <source>
        <dbReference type="SAM" id="Phobius"/>
    </source>
</evidence>
<dbReference type="CDD" id="cd06257">
    <property type="entry name" value="DnaJ"/>
    <property type="match status" value="1"/>
</dbReference>
<dbReference type="GO" id="GO:0051787">
    <property type="term" value="F:misfolded protein binding"/>
    <property type="evidence" value="ECO:0007669"/>
    <property type="project" value="TreeGrafter"/>
</dbReference>
<dbReference type="SMART" id="SM00271">
    <property type="entry name" value="DnaJ"/>
    <property type="match status" value="1"/>
</dbReference>
<evidence type="ECO:0000313" key="5">
    <source>
        <dbReference type="EMBL" id="QBD81258.1"/>
    </source>
</evidence>
<dbReference type="EMBL" id="CP035758">
    <property type="protein sequence ID" value="QBD81258.1"/>
    <property type="molecule type" value="Genomic_DNA"/>
</dbReference>
<dbReference type="InterPro" id="IPR051948">
    <property type="entry name" value="Hsp70_co-chaperone_J-domain"/>
</dbReference>
<feature type="transmembrane region" description="Helical" evidence="3">
    <location>
        <begin position="291"/>
        <end position="313"/>
    </location>
</feature>
<keyword evidence="3" id="KW-1133">Transmembrane helix</keyword>
<dbReference type="KEGG" id="kbs:EPA93_36890"/>
<evidence type="ECO:0000259" key="4">
    <source>
        <dbReference type="PROSITE" id="PS50076"/>
    </source>
</evidence>
<evidence type="ECO:0000256" key="1">
    <source>
        <dbReference type="ARBA" id="ARBA00023186"/>
    </source>
</evidence>
<dbReference type="PANTHER" id="PTHR44360:SF1">
    <property type="entry name" value="DNAJ HOMOLOG SUBFAMILY B MEMBER 9"/>
    <property type="match status" value="1"/>
</dbReference>
<dbReference type="Gene3D" id="1.10.287.110">
    <property type="entry name" value="DnaJ domain"/>
    <property type="match status" value="1"/>
</dbReference>
<dbReference type="AlphaFoldDB" id="A0A4P6JZD7"/>
<dbReference type="OrthoDB" id="9779889at2"/>
<feature type="domain" description="J" evidence="4">
    <location>
        <begin position="21"/>
        <end position="85"/>
    </location>
</feature>
<accession>A0A4P6JZD7</accession>
<keyword evidence="1" id="KW-0143">Chaperone</keyword>
<evidence type="ECO:0000256" key="2">
    <source>
        <dbReference type="SAM" id="MobiDB-lite"/>
    </source>
</evidence>
<gene>
    <name evidence="5" type="ORF">EPA93_36890</name>
</gene>
<dbReference type="InterPro" id="IPR018253">
    <property type="entry name" value="DnaJ_domain_CS"/>
</dbReference>
<dbReference type="InterPro" id="IPR001623">
    <property type="entry name" value="DnaJ_domain"/>
</dbReference>
<keyword evidence="3" id="KW-0472">Membrane</keyword>
<keyword evidence="3" id="KW-0812">Transmembrane</keyword>
<dbReference type="Pfam" id="PF00226">
    <property type="entry name" value="DnaJ"/>
    <property type="match status" value="1"/>
</dbReference>
<organism evidence="5 6">
    <name type="scientific">Ktedonosporobacter rubrisoli</name>
    <dbReference type="NCBI Taxonomy" id="2509675"/>
    <lineage>
        <taxon>Bacteria</taxon>
        <taxon>Bacillati</taxon>
        <taxon>Chloroflexota</taxon>
        <taxon>Ktedonobacteria</taxon>
        <taxon>Ktedonobacterales</taxon>
        <taxon>Ktedonosporobacteraceae</taxon>
        <taxon>Ktedonosporobacter</taxon>
    </lineage>
</organism>
<evidence type="ECO:0000313" key="6">
    <source>
        <dbReference type="Proteomes" id="UP000290365"/>
    </source>
</evidence>
<dbReference type="PROSITE" id="PS50076">
    <property type="entry name" value="DNAJ_2"/>
    <property type="match status" value="1"/>
</dbReference>
<dbReference type="GO" id="GO:0036503">
    <property type="term" value="P:ERAD pathway"/>
    <property type="evidence" value="ECO:0007669"/>
    <property type="project" value="TreeGrafter"/>
</dbReference>
<dbReference type="PRINTS" id="PR00625">
    <property type="entry name" value="JDOMAIN"/>
</dbReference>
<sequence length="454" mass="51885">MNQSDRMSYIRRGMRMEPQNDYYRILGIEPEASEIDIKRAYRRLAKRYHPDINKSPTASKHFMAVQAAYEVLSNPAQRQTFDQQRTQKQATTTTINPWAFTPTRPSAKQAARSSSMPEDKGYIIHNLQDGQPVRFLLDTLFYVLSADDVRRLKRGMLRGLARNVIITKWPAGVQQTQFSCRSCHHSWTVENETAQEDVACPKCSTGYREHYLLLYCRHCHAIFEDKAMRKKWHADPGQPLPSSIYDELPRCPHCYAPDWCELEGHAQSTSQARHSAGPWSALQYFLADHQLLVAILILAILLIGIIVIVSTLANRPLVISNPSTRSIKLPHPTVYISFVVQPNGNRGYIEAIFYENGHIVDTQMLDSQNFPAWGSTQQFTSAAYTSSATAGSAELYWCPVYDCAHRELKDVIDFQFFNYLSRTNFHSVLFLATLSNFYRQISCISLTAIQYLPL</sequence>